<keyword evidence="6" id="KW-1185">Reference proteome</keyword>
<dbReference type="AlphaFoldDB" id="A0A1M5M7K9"/>
<dbReference type="PIRSF" id="PIRSF029163">
    <property type="entry name" value="Meth_DH_beta"/>
    <property type="match status" value="1"/>
</dbReference>
<proteinExistence type="inferred from homology"/>
<feature type="compositionally biased region" description="Basic and acidic residues" evidence="3">
    <location>
        <begin position="55"/>
        <end position="66"/>
    </location>
</feature>
<dbReference type="GO" id="GO:0004022">
    <property type="term" value="F:alcohol dehydrogenase (NAD+) activity"/>
    <property type="evidence" value="ECO:0007669"/>
    <property type="project" value="UniProtKB-UniRule"/>
</dbReference>
<evidence type="ECO:0000256" key="2">
    <source>
        <dbReference type="PIRSR" id="PIRSR029163-50"/>
    </source>
</evidence>
<dbReference type="GO" id="GO:0052933">
    <property type="term" value="F:alcohol dehydrogenase (cytochrome c(L)) activity"/>
    <property type="evidence" value="ECO:0007669"/>
    <property type="project" value="UniProtKB-UniRule"/>
</dbReference>
<gene>
    <name evidence="5" type="ORF">SAMN04488135_101151</name>
</gene>
<feature type="chain" id="PRO_5012274109" description="Methanol dehydrogenase [cytochrome c] subunit 2" evidence="4">
    <location>
        <begin position="28"/>
        <end position="101"/>
    </location>
</feature>
<sequence length="101" mass="11304">MILRILRPAAVLAGASIMAFAAMNAQAYDGTKCKAPGNCWEPKPGYPQQVAGSKYDPKHNPKEVAKQQDTIQQMEDRNKQRVEHFKKSGVFIYDVKKIPKS</sequence>
<dbReference type="SUPFAM" id="SSF48666">
    <property type="entry name" value="Methanol dehydrogenase subunit"/>
    <property type="match status" value="1"/>
</dbReference>
<keyword evidence="4" id="KW-0732">Signal</keyword>
<dbReference type="EMBL" id="FQXE01000001">
    <property type="protein sequence ID" value="SHG73284.1"/>
    <property type="molecule type" value="Genomic_DNA"/>
</dbReference>
<organism evidence="5 6">
    <name type="scientific">Pollutimonas bauzanensis</name>
    <dbReference type="NCBI Taxonomy" id="658167"/>
    <lineage>
        <taxon>Bacteria</taxon>
        <taxon>Pseudomonadati</taxon>
        <taxon>Pseudomonadota</taxon>
        <taxon>Betaproteobacteria</taxon>
        <taxon>Burkholderiales</taxon>
        <taxon>Alcaligenaceae</taxon>
        <taxon>Pollutimonas</taxon>
    </lineage>
</organism>
<dbReference type="Gene3D" id="4.10.160.10">
    <property type="entry name" value="Methanol dehydrogenase, beta subunit"/>
    <property type="match status" value="1"/>
</dbReference>
<evidence type="ECO:0000313" key="5">
    <source>
        <dbReference type="EMBL" id="SHG73284.1"/>
    </source>
</evidence>
<dbReference type="Proteomes" id="UP000184226">
    <property type="component" value="Unassembled WGS sequence"/>
</dbReference>
<comment type="similarity">
    <text evidence="1">Belongs to the methanol dehydrogenase subunit 2 family.</text>
</comment>
<dbReference type="InterPro" id="IPR036557">
    <property type="entry name" value="Meth_DH_bsu_sf"/>
</dbReference>
<evidence type="ECO:0000256" key="1">
    <source>
        <dbReference type="PIRNR" id="PIRNR029163"/>
    </source>
</evidence>
<dbReference type="OrthoDB" id="8686491at2"/>
<feature type="disulfide bond" evidence="2">
    <location>
        <begin position="33"/>
        <end position="39"/>
    </location>
</feature>
<evidence type="ECO:0000313" key="6">
    <source>
        <dbReference type="Proteomes" id="UP000184226"/>
    </source>
</evidence>
<dbReference type="InterPro" id="IPR003420">
    <property type="entry name" value="Meth_DH_bsu"/>
</dbReference>
<dbReference type="EC" id="1.1.2.7" evidence="1"/>
<keyword evidence="2" id="KW-1015">Disulfide bond</keyword>
<dbReference type="GO" id="GO:0015946">
    <property type="term" value="P:methanol oxidation"/>
    <property type="evidence" value="ECO:0007669"/>
    <property type="project" value="UniProtKB-UniRule"/>
</dbReference>
<feature type="region of interest" description="Disordered" evidence="3">
    <location>
        <begin position="48"/>
        <end position="78"/>
    </location>
</feature>
<comment type="function">
    <text evidence="1">Catalyzes the oxidation of primary alcohols including methanol.</text>
</comment>
<comment type="catalytic activity">
    <reaction evidence="1">
        <text>2 Fe(III)-[cytochrome cL] + a primary alcohol = 2 Fe(II)-[cytochrome cL] + an aldehyde + 2 H(+)</text>
        <dbReference type="Rhea" id="RHEA:51004"/>
        <dbReference type="Rhea" id="RHEA-COMP:12863"/>
        <dbReference type="Rhea" id="RHEA-COMP:12864"/>
        <dbReference type="ChEBI" id="CHEBI:15378"/>
        <dbReference type="ChEBI" id="CHEBI:15734"/>
        <dbReference type="ChEBI" id="CHEBI:17478"/>
        <dbReference type="ChEBI" id="CHEBI:29033"/>
        <dbReference type="ChEBI" id="CHEBI:29034"/>
        <dbReference type="EC" id="1.1.2.7"/>
    </reaction>
</comment>
<evidence type="ECO:0000256" key="3">
    <source>
        <dbReference type="SAM" id="MobiDB-lite"/>
    </source>
</evidence>
<dbReference type="STRING" id="658167.SAMN04488135_101151"/>
<keyword evidence="1" id="KW-0560">Oxidoreductase</keyword>
<feature type="signal peptide" evidence="4">
    <location>
        <begin position="1"/>
        <end position="27"/>
    </location>
</feature>
<dbReference type="Pfam" id="PF02315">
    <property type="entry name" value="MDH"/>
    <property type="match status" value="1"/>
</dbReference>
<comment type="subunit">
    <text evidence="1">Heterotetramer composed of 2 alpha and 2 beta subunits.</text>
</comment>
<accession>A0A1M5M7K9</accession>
<name>A0A1M5M7K9_9BURK</name>
<protein>
    <recommendedName>
        <fullName evidence="1">Methanol dehydrogenase [cytochrome c] subunit 2</fullName>
        <ecNumber evidence="1">1.1.2.7</ecNumber>
    </recommendedName>
    <alternativeName>
        <fullName evidence="1">MDH small subunit beta</fullName>
    </alternativeName>
    <alternativeName>
        <fullName evidence="1">MDH-associated peptide</fullName>
    </alternativeName>
    <alternativeName>
        <fullName evidence="1">MEDH</fullName>
    </alternativeName>
</protein>
<evidence type="ECO:0000256" key="4">
    <source>
        <dbReference type="SAM" id="SignalP"/>
    </source>
</evidence>
<reference evidence="5 6" key="1">
    <citation type="submission" date="2016-11" db="EMBL/GenBank/DDBJ databases">
        <authorList>
            <person name="Jaros S."/>
            <person name="Januszkiewicz K."/>
            <person name="Wedrychowicz H."/>
        </authorList>
    </citation>
    <scope>NUCLEOTIDE SEQUENCE [LARGE SCALE GENOMIC DNA]</scope>
    <source>
        <strain evidence="5 6">CGMCC 1.10190</strain>
    </source>
</reference>
<dbReference type="RefSeq" id="WP_073101039.1">
    <property type="nucleotide sequence ID" value="NZ_FQXE01000001.1"/>
</dbReference>
<keyword evidence="1" id="KW-0485">Methanol utilization</keyword>